<evidence type="ECO:0000313" key="3">
    <source>
        <dbReference type="Proteomes" id="UP001153069"/>
    </source>
</evidence>
<comment type="caution">
    <text evidence="2">The sequence shown here is derived from an EMBL/GenBank/DDBJ whole genome shotgun (WGS) entry which is preliminary data.</text>
</comment>
<proteinExistence type="predicted"/>
<feature type="compositionally biased region" description="Polar residues" evidence="1">
    <location>
        <begin position="104"/>
        <end position="120"/>
    </location>
</feature>
<keyword evidence="3" id="KW-1185">Reference proteome</keyword>
<reference evidence="2" key="1">
    <citation type="submission" date="2020-06" db="EMBL/GenBank/DDBJ databases">
        <authorList>
            <consortium name="Plant Systems Biology data submission"/>
        </authorList>
    </citation>
    <scope>NUCLEOTIDE SEQUENCE</scope>
    <source>
        <strain evidence="2">D6</strain>
    </source>
</reference>
<dbReference type="EMBL" id="CAICTM010001851">
    <property type="protein sequence ID" value="CAB9526598.1"/>
    <property type="molecule type" value="Genomic_DNA"/>
</dbReference>
<feature type="region of interest" description="Disordered" evidence="1">
    <location>
        <begin position="58"/>
        <end position="79"/>
    </location>
</feature>
<dbReference type="Proteomes" id="UP001153069">
    <property type="component" value="Unassembled WGS sequence"/>
</dbReference>
<feature type="region of interest" description="Disordered" evidence="1">
    <location>
        <begin position="93"/>
        <end position="120"/>
    </location>
</feature>
<gene>
    <name evidence="2" type="ORF">SEMRO_1853_G301800.1</name>
</gene>
<dbReference type="AlphaFoldDB" id="A0A9N8HTC0"/>
<name>A0A9N8HTC0_9STRA</name>
<evidence type="ECO:0000256" key="1">
    <source>
        <dbReference type="SAM" id="MobiDB-lite"/>
    </source>
</evidence>
<evidence type="ECO:0000313" key="2">
    <source>
        <dbReference type="EMBL" id="CAB9526598.1"/>
    </source>
</evidence>
<organism evidence="2 3">
    <name type="scientific">Seminavis robusta</name>
    <dbReference type="NCBI Taxonomy" id="568900"/>
    <lineage>
        <taxon>Eukaryota</taxon>
        <taxon>Sar</taxon>
        <taxon>Stramenopiles</taxon>
        <taxon>Ochrophyta</taxon>
        <taxon>Bacillariophyta</taxon>
        <taxon>Bacillariophyceae</taxon>
        <taxon>Bacillariophycidae</taxon>
        <taxon>Naviculales</taxon>
        <taxon>Naviculaceae</taxon>
        <taxon>Seminavis</taxon>
    </lineage>
</organism>
<accession>A0A9N8HTC0</accession>
<protein>
    <submittedName>
        <fullName evidence="2">Uncharacterized protein</fullName>
    </submittedName>
</protein>
<sequence length="147" mass="15974">MTTVYTCLISLAQVVSNQEVDFHPVTKGFPHHAKTCHEISANGSLTILHLPKTMISPSPTSARLHNGGNRDAASASLPPSPDNLTLIYLMGNGVRNSSRDSPQHNRGGQNGHRTVSTQEKQQLSMNMIETVLSIMDDSIIDDMSHSE</sequence>